<dbReference type="EMBL" id="JBHSGV010000011">
    <property type="protein sequence ID" value="MFC4750103.1"/>
    <property type="molecule type" value="Genomic_DNA"/>
</dbReference>
<name>A0ABV9PND1_9FLAO</name>
<dbReference type="PANTHER" id="PTHR47566:SF1">
    <property type="entry name" value="PROTEIN NUD1"/>
    <property type="match status" value="1"/>
</dbReference>
<reference evidence="4" key="1">
    <citation type="journal article" date="2019" name="Int. J. Syst. Evol. Microbiol.">
        <title>The Global Catalogue of Microorganisms (GCM) 10K type strain sequencing project: providing services to taxonomists for standard genome sequencing and annotation.</title>
        <authorList>
            <consortium name="The Broad Institute Genomics Platform"/>
            <consortium name="The Broad Institute Genome Sequencing Center for Infectious Disease"/>
            <person name="Wu L."/>
            <person name="Ma J."/>
        </authorList>
    </citation>
    <scope>NUCLEOTIDE SEQUENCE [LARGE SCALE GENOMIC DNA]</scope>
    <source>
        <strain evidence="4">WYCCWR 13023</strain>
    </source>
</reference>
<keyword evidence="4" id="KW-1185">Reference proteome</keyword>
<comment type="caution">
    <text evidence="3">The sequence shown here is derived from an EMBL/GenBank/DDBJ whole genome shotgun (WGS) entry which is preliminary data.</text>
</comment>
<evidence type="ECO:0000313" key="4">
    <source>
        <dbReference type="Proteomes" id="UP001595935"/>
    </source>
</evidence>
<dbReference type="Gene3D" id="3.80.10.10">
    <property type="entry name" value="Ribonuclease Inhibitor"/>
    <property type="match status" value="1"/>
</dbReference>
<organism evidence="3 4">
    <name type="scientific">Flavobacterium branchiicola</name>
    <dbReference type="NCBI Taxonomy" id="1114875"/>
    <lineage>
        <taxon>Bacteria</taxon>
        <taxon>Pseudomonadati</taxon>
        <taxon>Bacteroidota</taxon>
        <taxon>Flavobacteriia</taxon>
        <taxon>Flavobacteriales</taxon>
        <taxon>Flavobacteriaceae</taxon>
        <taxon>Flavobacterium</taxon>
    </lineage>
</organism>
<sequence>MRLKYIYPLLMVIFTWNLNAQKIKFKDENLKIALLELGYDVNKDNEIQITEIDTISKLKISNRNIKSLDDLVHFKKLKTVNAMKNQVLNLDVFFNNSTIEEIYVGENMLGKKLVIKNMPKLKGLYAFRNGLNELVLINTNNIESLYLQGNIFEKIILDELPKLKTVQLSENGNLKIIDVKRNVELVQLYLNSTKIDKLDISNNPLLKTLYIDNGVSLLKSEKQSNFKPMQSIKVTN</sequence>
<dbReference type="PANTHER" id="PTHR47566">
    <property type="match status" value="1"/>
</dbReference>
<keyword evidence="2" id="KW-0677">Repeat</keyword>
<evidence type="ECO:0008006" key="5">
    <source>
        <dbReference type="Google" id="ProtNLM"/>
    </source>
</evidence>
<accession>A0ABV9PND1</accession>
<gene>
    <name evidence="3" type="ORF">ACFO5S_21810</name>
</gene>
<dbReference type="InterPro" id="IPR052574">
    <property type="entry name" value="CDIRP"/>
</dbReference>
<protein>
    <recommendedName>
        <fullName evidence="5">Leucine-rich repeat domain-containing protein</fullName>
    </recommendedName>
</protein>
<dbReference type="Proteomes" id="UP001595935">
    <property type="component" value="Unassembled WGS sequence"/>
</dbReference>
<keyword evidence="1" id="KW-0433">Leucine-rich repeat</keyword>
<proteinExistence type="predicted"/>
<dbReference type="SUPFAM" id="SSF52058">
    <property type="entry name" value="L domain-like"/>
    <property type="match status" value="1"/>
</dbReference>
<evidence type="ECO:0000256" key="2">
    <source>
        <dbReference type="ARBA" id="ARBA00022737"/>
    </source>
</evidence>
<evidence type="ECO:0000313" key="3">
    <source>
        <dbReference type="EMBL" id="MFC4750103.1"/>
    </source>
</evidence>
<evidence type="ECO:0000256" key="1">
    <source>
        <dbReference type="ARBA" id="ARBA00022614"/>
    </source>
</evidence>
<dbReference type="RefSeq" id="WP_213260004.1">
    <property type="nucleotide sequence ID" value="NZ_JAGYWA010000011.1"/>
</dbReference>
<dbReference type="InterPro" id="IPR032675">
    <property type="entry name" value="LRR_dom_sf"/>
</dbReference>